<keyword evidence="9" id="KW-1185">Reference proteome</keyword>
<proteinExistence type="inferred from homology"/>
<dbReference type="InterPro" id="IPR046373">
    <property type="entry name" value="Acyl-CoA_Oxase/DH_mid-dom_sf"/>
</dbReference>
<dbReference type="Proteomes" id="UP000028073">
    <property type="component" value="Unassembled WGS sequence"/>
</dbReference>
<dbReference type="GO" id="GO:0050660">
    <property type="term" value="F:flavin adenine dinucleotide binding"/>
    <property type="evidence" value="ECO:0007669"/>
    <property type="project" value="InterPro"/>
</dbReference>
<keyword evidence="5" id="KW-0560">Oxidoreductase</keyword>
<dbReference type="Gene3D" id="1.10.540.10">
    <property type="entry name" value="Acyl-CoA dehydrogenase/oxidase, N-terminal domain"/>
    <property type="match status" value="1"/>
</dbReference>
<gene>
    <name evidence="8" type="ORF">GZ78_07630</name>
</gene>
<comment type="cofactor">
    <cofactor evidence="1">
        <name>FAD</name>
        <dbReference type="ChEBI" id="CHEBI:57692"/>
    </cofactor>
</comment>
<feature type="domain" description="Acyl-CoA dehydrogenase/oxidase C-terminal" evidence="6">
    <location>
        <begin position="232"/>
        <end position="356"/>
    </location>
</feature>
<dbReference type="AlphaFoldDB" id="A0A081NMQ9"/>
<organism evidence="8 9">
    <name type="scientific">Endozoicomonas numazuensis</name>
    <dbReference type="NCBI Taxonomy" id="1137799"/>
    <lineage>
        <taxon>Bacteria</taxon>
        <taxon>Pseudomonadati</taxon>
        <taxon>Pseudomonadota</taxon>
        <taxon>Gammaproteobacteria</taxon>
        <taxon>Oceanospirillales</taxon>
        <taxon>Endozoicomonadaceae</taxon>
        <taxon>Endozoicomonas</taxon>
    </lineage>
</organism>
<evidence type="ECO:0000259" key="7">
    <source>
        <dbReference type="Pfam" id="PF02771"/>
    </source>
</evidence>
<sequence length="379" mass="41181">MEFSLTEDQLAIKDLSAQVLADLSTDERLKALQEKGEVYDKDLWQQFADSGLLGMAVPESYGGSGFGLVEICLMLEEQGRYVAPLPLLPSLALAGLALAEYGSEEQKTQYLTALATGESILTAALAEEGLSNPHKTVLNAEKNGDQYILNGTRVCVPYAKESAVVLVPATQEDGKTVIFLVTPGTEGVELEYQESTNGEPLYTMTLSNVSLSQAQVLAGADKGEEAYKFMVDRGNVCHAATQVGIAEEALKRTVEYTTERKQFGKSIAQFQGTTLRCADAYMDIEGMRSTYWQAVWKLSENMPAEPEVRAAKYWACVAGGRVVHTAQHLHGGIGADIDYPLHRYFLWAKRNELNLGGGSLQLAKLGALLADKESVVNVL</sequence>
<evidence type="ECO:0000259" key="6">
    <source>
        <dbReference type="Pfam" id="PF00441"/>
    </source>
</evidence>
<dbReference type="PANTHER" id="PTHR43884:SF20">
    <property type="entry name" value="ACYL-COA DEHYDROGENASE FADE28"/>
    <property type="match status" value="1"/>
</dbReference>
<evidence type="ECO:0000313" key="8">
    <source>
        <dbReference type="EMBL" id="KEQ19732.1"/>
    </source>
</evidence>
<evidence type="ECO:0000256" key="5">
    <source>
        <dbReference type="ARBA" id="ARBA00023002"/>
    </source>
</evidence>
<dbReference type="SUPFAM" id="SSF47203">
    <property type="entry name" value="Acyl-CoA dehydrogenase C-terminal domain-like"/>
    <property type="match status" value="1"/>
</dbReference>
<dbReference type="eggNOG" id="COG1960">
    <property type="taxonomic scope" value="Bacteria"/>
</dbReference>
<accession>A0A081NMQ9</accession>
<dbReference type="GO" id="GO:0003995">
    <property type="term" value="F:acyl-CoA dehydrogenase activity"/>
    <property type="evidence" value="ECO:0007669"/>
    <property type="project" value="TreeGrafter"/>
</dbReference>
<dbReference type="Pfam" id="PF00441">
    <property type="entry name" value="Acyl-CoA_dh_1"/>
    <property type="match status" value="1"/>
</dbReference>
<dbReference type="RefSeq" id="WP_034833741.1">
    <property type="nucleotide sequence ID" value="NZ_JOKH01000001.1"/>
</dbReference>
<dbReference type="SUPFAM" id="SSF56645">
    <property type="entry name" value="Acyl-CoA dehydrogenase NM domain-like"/>
    <property type="match status" value="1"/>
</dbReference>
<dbReference type="OrthoDB" id="4319499at2"/>
<name>A0A081NMQ9_9GAMM</name>
<evidence type="ECO:0000256" key="3">
    <source>
        <dbReference type="ARBA" id="ARBA00022630"/>
    </source>
</evidence>
<dbReference type="InterPro" id="IPR009100">
    <property type="entry name" value="AcylCoA_DH/oxidase_NM_dom_sf"/>
</dbReference>
<feature type="domain" description="Acyl-CoA dehydrogenase/oxidase N-terminal" evidence="7">
    <location>
        <begin position="6"/>
        <end position="118"/>
    </location>
</feature>
<dbReference type="Gene3D" id="1.20.140.10">
    <property type="entry name" value="Butyryl-CoA Dehydrogenase, subunit A, domain 3"/>
    <property type="match status" value="1"/>
</dbReference>
<dbReference type="Gene3D" id="2.40.110.10">
    <property type="entry name" value="Butyryl-CoA Dehydrogenase, subunit A, domain 2"/>
    <property type="match status" value="1"/>
</dbReference>
<dbReference type="Pfam" id="PF02771">
    <property type="entry name" value="Acyl-CoA_dh_N"/>
    <property type="match status" value="1"/>
</dbReference>
<dbReference type="STRING" id="1137799.GZ78_07630"/>
<comment type="similarity">
    <text evidence="2">Belongs to the acyl-CoA dehydrogenase family.</text>
</comment>
<evidence type="ECO:0000256" key="4">
    <source>
        <dbReference type="ARBA" id="ARBA00022827"/>
    </source>
</evidence>
<evidence type="ECO:0000313" key="9">
    <source>
        <dbReference type="Proteomes" id="UP000028073"/>
    </source>
</evidence>
<keyword evidence="4" id="KW-0274">FAD</keyword>
<dbReference type="InterPro" id="IPR009075">
    <property type="entry name" value="AcylCo_DH/oxidase_C"/>
</dbReference>
<dbReference type="InterPro" id="IPR036250">
    <property type="entry name" value="AcylCo_DH-like_C"/>
</dbReference>
<dbReference type="InterPro" id="IPR013786">
    <property type="entry name" value="AcylCoA_DH/ox_N"/>
</dbReference>
<evidence type="ECO:0000256" key="1">
    <source>
        <dbReference type="ARBA" id="ARBA00001974"/>
    </source>
</evidence>
<dbReference type="InterPro" id="IPR037069">
    <property type="entry name" value="AcylCoA_DH/ox_N_sf"/>
</dbReference>
<evidence type="ECO:0008006" key="10">
    <source>
        <dbReference type="Google" id="ProtNLM"/>
    </source>
</evidence>
<reference evidence="8 9" key="1">
    <citation type="submission" date="2014-06" db="EMBL/GenBank/DDBJ databases">
        <title>Whole Genome Sequences of Three Symbiotic Endozoicomonas Bacteria.</title>
        <authorList>
            <person name="Neave M.J."/>
            <person name="Apprill A."/>
            <person name="Voolstra C.R."/>
        </authorList>
    </citation>
    <scope>NUCLEOTIDE SEQUENCE [LARGE SCALE GENOMIC DNA]</scope>
    <source>
        <strain evidence="8 9">DSM 25634</strain>
    </source>
</reference>
<dbReference type="EMBL" id="JOKH01000001">
    <property type="protein sequence ID" value="KEQ19732.1"/>
    <property type="molecule type" value="Genomic_DNA"/>
</dbReference>
<comment type="caution">
    <text evidence="8">The sequence shown here is derived from an EMBL/GenBank/DDBJ whole genome shotgun (WGS) entry which is preliminary data.</text>
</comment>
<evidence type="ECO:0000256" key="2">
    <source>
        <dbReference type="ARBA" id="ARBA00009347"/>
    </source>
</evidence>
<keyword evidence="3" id="KW-0285">Flavoprotein</keyword>
<dbReference type="PANTHER" id="PTHR43884">
    <property type="entry name" value="ACYL-COA DEHYDROGENASE"/>
    <property type="match status" value="1"/>
</dbReference>
<protein>
    <recommendedName>
        <fullName evidence="10">Acyl-CoA dehydrogenase</fullName>
    </recommendedName>
</protein>